<feature type="non-terminal residue" evidence="10">
    <location>
        <position position="474"/>
    </location>
</feature>
<dbReference type="GO" id="GO:0005886">
    <property type="term" value="C:plasma membrane"/>
    <property type="evidence" value="ECO:0007669"/>
    <property type="project" value="UniProtKB-SubCell"/>
</dbReference>
<dbReference type="PANTHER" id="PTHR38686:SF1">
    <property type="entry name" value="APOLIPOPROTEIN N-ACYLTRANSFERASE"/>
    <property type="match status" value="1"/>
</dbReference>
<dbReference type="AlphaFoldDB" id="A0A3B0ZYU9"/>
<dbReference type="EMBL" id="UOFP01000107">
    <property type="protein sequence ID" value="VAW85756.1"/>
    <property type="molecule type" value="Genomic_DNA"/>
</dbReference>
<evidence type="ECO:0000256" key="3">
    <source>
        <dbReference type="ARBA" id="ARBA00022679"/>
    </source>
</evidence>
<evidence type="ECO:0000256" key="5">
    <source>
        <dbReference type="ARBA" id="ARBA00022989"/>
    </source>
</evidence>
<comment type="subcellular location">
    <subcellularLocation>
        <location evidence="1">Cell membrane</location>
        <topology evidence="1">Multi-pass membrane protein</topology>
    </subcellularLocation>
</comment>
<dbReference type="InterPro" id="IPR045378">
    <property type="entry name" value="LNT_N"/>
</dbReference>
<feature type="domain" description="CN hydrolase" evidence="9">
    <location>
        <begin position="233"/>
        <end position="471"/>
    </location>
</feature>
<feature type="transmembrane region" description="Helical" evidence="8">
    <location>
        <begin position="33"/>
        <end position="53"/>
    </location>
</feature>
<dbReference type="Pfam" id="PF00795">
    <property type="entry name" value="CN_hydrolase"/>
    <property type="match status" value="1"/>
</dbReference>
<evidence type="ECO:0000259" key="9">
    <source>
        <dbReference type="PROSITE" id="PS50263"/>
    </source>
</evidence>
<feature type="transmembrane region" description="Helical" evidence="8">
    <location>
        <begin position="199"/>
        <end position="218"/>
    </location>
</feature>
<accession>A0A3B0ZYU9</accession>
<dbReference type="PROSITE" id="PS50263">
    <property type="entry name" value="CN_HYDROLASE"/>
    <property type="match status" value="1"/>
</dbReference>
<dbReference type="GO" id="GO:0016410">
    <property type="term" value="F:N-acyltransferase activity"/>
    <property type="evidence" value="ECO:0007669"/>
    <property type="project" value="InterPro"/>
</dbReference>
<proteinExistence type="inferred from homology"/>
<evidence type="ECO:0000256" key="1">
    <source>
        <dbReference type="ARBA" id="ARBA00004651"/>
    </source>
</evidence>
<keyword evidence="10" id="KW-0449">Lipoprotein</keyword>
<dbReference type="InterPro" id="IPR004563">
    <property type="entry name" value="Apolipo_AcylTrfase"/>
</dbReference>
<reference evidence="10" key="1">
    <citation type="submission" date="2018-06" db="EMBL/GenBank/DDBJ databases">
        <authorList>
            <person name="Zhirakovskaya E."/>
        </authorList>
    </citation>
    <scope>NUCLEOTIDE SEQUENCE</scope>
</reference>
<feature type="transmembrane region" description="Helical" evidence="8">
    <location>
        <begin position="168"/>
        <end position="192"/>
    </location>
</feature>
<feature type="transmembrane region" description="Helical" evidence="8">
    <location>
        <begin position="65"/>
        <end position="86"/>
    </location>
</feature>
<evidence type="ECO:0000256" key="8">
    <source>
        <dbReference type="SAM" id="Phobius"/>
    </source>
</evidence>
<protein>
    <submittedName>
        <fullName evidence="10">Apolipoprotein N-acyltransferase / Copper homeostasis protein CutE</fullName>
    </submittedName>
</protein>
<dbReference type="Pfam" id="PF20154">
    <property type="entry name" value="LNT_N"/>
    <property type="match status" value="1"/>
</dbReference>
<keyword evidence="3 10" id="KW-0808">Transferase</keyword>
<sequence>MIRPSTLVALVNHWLMVWIAPLVAGAITPLAFAPFQFSLLIFPALMLLFHHWLTLPAKQALRSGYLFGLGMFGVGCSWVFVSMYNFGGLGLFGSFLATALFVAILALYPAGAGWLAAKLRDHCRAPWQKLLLLASLWAGCELFRGWFLTGFPWLNSGISQLEMPLSGFAPLFGVYGVAWLLALSAALLLFWLYQRESGWRFGAVVILLWTTAAGLQQIEWTESEGQPIRVSAIQGNVGLDIKWLPEQRHENFALYTGLTEQHWQSDLVVWPETAMTAFFHQLDGQIDSFIEVVRETNTTVITGVPVYEQDSGDYYNALVALGGEEPAFYFKRHLVPFGEYIPFESLLGRLFEFMSIPMSSFSAGEEDQNLLYGAGIAIGASICYEIAFAEEMIQSLPEANLLVNVSNDAWFDGSLAPYQHLQMAQMRALESERWIVRATNTGISAIIDDNGVIRKASPQNEIDVVSGEVQPRRG</sequence>
<keyword evidence="7 10" id="KW-0012">Acyltransferase</keyword>
<keyword evidence="2" id="KW-1003">Cell membrane</keyword>
<evidence type="ECO:0000256" key="7">
    <source>
        <dbReference type="ARBA" id="ARBA00023315"/>
    </source>
</evidence>
<feature type="transmembrane region" description="Helical" evidence="8">
    <location>
        <begin position="129"/>
        <end position="148"/>
    </location>
</feature>
<keyword evidence="4 8" id="KW-0812">Transmembrane</keyword>
<organism evidence="10">
    <name type="scientific">hydrothermal vent metagenome</name>
    <dbReference type="NCBI Taxonomy" id="652676"/>
    <lineage>
        <taxon>unclassified sequences</taxon>
        <taxon>metagenomes</taxon>
        <taxon>ecological metagenomes</taxon>
    </lineage>
</organism>
<feature type="transmembrane region" description="Helical" evidence="8">
    <location>
        <begin position="7"/>
        <end position="27"/>
    </location>
</feature>
<dbReference type="InterPro" id="IPR036526">
    <property type="entry name" value="C-N_Hydrolase_sf"/>
</dbReference>
<dbReference type="SUPFAM" id="SSF56317">
    <property type="entry name" value="Carbon-nitrogen hydrolase"/>
    <property type="match status" value="1"/>
</dbReference>
<dbReference type="PANTHER" id="PTHR38686">
    <property type="entry name" value="APOLIPOPROTEIN N-ACYLTRANSFERASE"/>
    <property type="match status" value="1"/>
</dbReference>
<evidence type="ECO:0000256" key="2">
    <source>
        <dbReference type="ARBA" id="ARBA00022475"/>
    </source>
</evidence>
<feature type="transmembrane region" description="Helical" evidence="8">
    <location>
        <begin position="92"/>
        <end position="117"/>
    </location>
</feature>
<dbReference type="HAMAP" id="MF_01148">
    <property type="entry name" value="Lnt"/>
    <property type="match status" value="1"/>
</dbReference>
<keyword evidence="5 8" id="KW-1133">Transmembrane helix</keyword>
<keyword evidence="6 8" id="KW-0472">Membrane</keyword>
<dbReference type="NCBIfam" id="TIGR00546">
    <property type="entry name" value="lnt"/>
    <property type="match status" value="1"/>
</dbReference>
<evidence type="ECO:0000256" key="4">
    <source>
        <dbReference type="ARBA" id="ARBA00022692"/>
    </source>
</evidence>
<name>A0A3B0ZYU9_9ZZZZ</name>
<dbReference type="CDD" id="cd07571">
    <property type="entry name" value="ALP_N-acyl_transferase"/>
    <property type="match status" value="1"/>
</dbReference>
<evidence type="ECO:0000313" key="10">
    <source>
        <dbReference type="EMBL" id="VAW85756.1"/>
    </source>
</evidence>
<gene>
    <name evidence="10" type="ORF">MNBD_GAMMA18-1292</name>
</gene>
<dbReference type="Gene3D" id="3.60.110.10">
    <property type="entry name" value="Carbon-nitrogen hydrolase"/>
    <property type="match status" value="1"/>
</dbReference>
<dbReference type="InterPro" id="IPR003010">
    <property type="entry name" value="C-N_Hydrolase"/>
</dbReference>
<evidence type="ECO:0000256" key="6">
    <source>
        <dbReference type="ARBA" id="ARBA00023136"/>
    </source>
</evidence>
<dbReference type="GO" id="GO:0042158">
    <property type="term" value="P:lipoprotein biosynthetic process"/>
    <property type="evidence" value="ECO:0007669"/>
    <property type="project" value="InterPro"/>
</dbReference>